<evidence type="ECO:0000256" key="1">
    <source>
        <dbReference type="SAM" id="MobiDB-lite"/>
    </source>
</evidence>
<dbReference type="AlphaFoldDB" id="A0A0S2F4C3"/>
<proteinExistence type="predicted"/>
<dbReference type="KEGG" id="lab:LA76x_0221"/>
<feature type="compositionally biased region" description="Polar residues" evidence="1">
    <location>
        <begin position="31"/>
        <end position="41"/>
    </location>
</feature>
<evidence type="ECO:0000313" key="3">
    <source>
        <dbReference type="Proteomes" id="UP000060787"/>
    </source>
</evidence>
<feature type="region of interest" description="Disordered" evidence="1">
    <location>
        <begin position="21"/>
        <end position="41"/>
    </location>
</feature>
<gene>
    <name evidence="2" type="ORF">LA76x_0221</name>
</gene>
<reference evidence="2 3" key="1">
    <citation type="journal article" date="2015" name="BMC Genomics">
        <title>Comparative genomics and metabolic profiling of the genus Lysobacter.</title>
        <authorList>
            <person name="de Bruijn I."/>
            <person name="Cheng X."/>
            <person name="de Jager V."/>
            <person name="Exposito R.G."/>
            <person name="Watrous J."/>
            <person name="Patel N."/>
            <person name="Postma J."/>
            <person name="Dorrestein P.C."/>
            <person name="Kobayashi D."/>
            <person name="Raaijmakers J.M."/>
        </authorList>
    </citation>
    <scope>NUCLEOTIDE SEQUENCE [LARGE SCALE GENOMIC DNA]</scope>
    <source>
        <strain evidence="2 3">76</strain>
    </source>
</reference>
<sequence>MQQRTSFLCFSRFPIPDSRFPIPDSRFPIPESQTNSTQAGA</sequence>
<protein>
    <submittedName>
        <fullName evidence="2">Uncharacterized protein</fullName>
    </submittedName>
</protein>
<dbReference type="Proteomes" id="UP000060787">
    <property type="component" value="Chromosome"/>
</dbReference>
<keyword evidence="3" id="KW-1185">Reference proteome</keyword>
<evidence type="ECO:0000313" key="2">
    <source>
        <dbReference type="EMBL" id="ALN78382.1"/>
    </source>
</evidence>
<accession>A0A0S2F4C3</accession>
<organism evidence="2 3">
    <name type="scientific">Lysobacter antibioticus</name>
    <dbReference type="NCBI Taxonomy" id="84531"/>
    <lineage>
        <taxon>Bacteria</taxon>
        <taxon>Pseudomonadati</taxon>
        <taxon>Pseudomonadota</taxon>
        <taxon>Gammaproteobacteria</taxon>
        <taxon>Lysobacterales</taxon>
        <taxon>Lysobacteraceae</taxon>
        <taxon>Lysobacter</taxon>
    </lineage>
</organism>
<dbReference type="EMBL" id="CP011129">
    <property type="protein sequence ID" value="ALN78382.1"/>
    <property type="molecule type" value="Genomic_DNA"/>
</dbReference>
<name>A0A0S2F4C3_LYSAN</name>